<dbReference type="InterPro" id="IPR001841">
    <property type="entry name" value="Znf_RING"/>
</dbReference>
<evidence type="ECO:0000256" key="2">
    <source>
        <dbReference type="ARBA" id="ARBA00004127"/>
    </source>
</evidence>
<evidence type="ECO:0000256" key="14">
    <source>
        <dbReference type="ARBA" id="ARBA00056116"/>
    </source>
</evidence>
<evidence type="ECO:0000256" key="17">
    <source>
        <dbReference type="ARBA" id="ARBA00077885"/>
    </source>
</evidence>
<feature type="transmembrane region" description="Helical" evidence="20">
    <location>
        <begin position="670"/>
        <end position="690"/>
    </location>
</feature>
<comment type="pathway">
    <text evidence="3">Protein modification; protein ubiquitination.</text>
</comment>
<feature type="chain" id="PRO_5044016802" description="DSC E3 ubiquitin ligase complex subunit A" evidence="21">
    <location>
        <begin position="26"/>
        <end position="857"/>
    </location>
</feature>
<dbReference type="Pfam" id="PF13639">
    <property type="entry name" value="zf-RING_2"/>
    <property type="match status" value="1"/>
</dbReference>
<feature type="region of interest" description="Disordered" evidence="19">
    <location>
        <begin position="139"/>
        <end position="159"/>
    </location>
</feature>
<protein>
    <recommendedName>
        <fullName evidence="16">DSC E3 ubiquitin ligase complex subunit A</fullName>
        <ecNumber evidence="4">2.3.2.27</ecNumber>
    </recommendedName>
    <alternativeName>
        <fullName evidence="17">Defective for SREBP cleavage protein A</fullName>
    </alternativeName>
    <alternativeName>
        <fullName evidence="18">RING-type E3 ubiquitin transferase dscA</fullName>
    </alternativeName>
</protein>
<feature type="compositionally biased region" description="Low complexity" evidence="19">
    <location>
        <begin position="584"/>
        <end position="604"/>
    </location>
</feature>
<sequence length="857" mass="95414">MEVRRDPRSFLFFIILLLLINSPEPQQPSYNTRTRYDELIQREWDQLDVLNRTRWGDFNVGRKKWLNVSGLRDEDGFAWDRLPGVQEKANAHGQRALGDKWGRVLDGTLDELDDGGITLPVYRNLSGYVQGEWVRDPSSRVRHPSDMGNTTHPAKDPFTNSAMDFDRNLTGPAGPVRVHITELEDKMRTDANKTISEISAKIVVGDDESFGGNWWEFYVHGVHFKESGHAVLTTTSERFAGIFALPHFQLSSRLYDTSRDFLNWTIHETIDRQIHRTFPVWNPWTSSAAGSNEDMIGVAHHCEFVLYLQQPPSVQAVDMDWLEHEMRYPTGAPLGHRSQLSMSMVGFSPDCGYVIESKGPPDFPPSEAMHLVGSKLEDYNSRARHSIVAFAIAFAFQLSLLIKQMKETATPSMRSRVSFYTIAMMALGDGFTFLVLIFMYLFLGTAQLAMYSIAFVALFSVLAHLRFLMDIWSVQSAERARQERQQAPAPPVAADASSPAAVAPSPAVTRPPTAPPPTAPPPTAPPPTAPPPTAPPPTALPPSSADAGLLPVTASRPPPPPRAQTPILIAPDQDDPLSDDDDAPLLPRTNPAATTATPTPAAPNPRAEFGTLYSRFCLLLVITFFVTIQFATARTLYRSAYFNALSFLYLSFWVPQIYRNVMRNCGRALRWDYAIGTSMTRLVPIAYFYLKADNVLFASTDWRTFAVLAGWVWVQIIALISQNIVGPRFFVRQGWAPPAYDYHPILREDEEGALLPLNATSASDDDMEGDDGSKGAGEARDKGKKVFDCSICAMDIEVPVVPAGATDESSVSGTGMVLQRRMYMVTPCRHIFHASCLEGWMRYRLICPNCREALPPL</sequence>
<comment type="subcellular location">
    <subcellularLocation>
        <location evidence="2">Endomembrane system</location>
        <topology evidence="2">Multi-pass membrane protein</topology>
    </subcellularLocation>
</comment>
<dbReference type="OrthoDB" id="9984778at2759"/>
<evidence type="ECO:0000256" key="5">
    <source>
        <dbReference type="ARBA" id="ARBA00022679"/>
    </source>
</evidence>
<feature type="compositionally biased region" description="Basic and acidic residues" evidence="19">
    <location>
        <begin position="771"/>
        <end position="780"/>
    </location>
</feature>
<comment type="function">
    <text evidence="14">Catalytic component of the DSC E3 ubiquitin ligase complex which is required for the srbA transcriptional activator proteolytic cleavage to release the soluble transcription factor from the membrane in low oxygen or sterol conditions. Required for growth during hypoxia and triazole drug susceptibility, as well as for virulence in a murine model of invasive pulmonary aspergillosis (IPA).</text>
</comment>
<keyword evidence="9" id="KW-0863">Zinc-finger</keyword>
<dbReference type="GO" id="GO:0043161">
    <property type="term" value="P:proteasome-mediated ubiquitin-dependent protein catabolic process"/>
    <property type="evidence" value="ECO:0007669"/>
    <property type="project" value="TreeGrafter"/>
</dbReference>
<dbReference type="GO" id="GO:0016567">
    <property type="term" value="P:protein ubiquitination"/>
    <property type="evidence" value="ECO:0007669"/>
    <property type="project" value="UniProtKB-UniPathway"/>
</dbReference>
<evidence type="ECO:0000256" key="9">
    <source>
        <dbReference type="ARBA" id="ARBA00022771"/>
    </source>
</evidence>
<evidence type="ECO:0000256" key="21">
    <source>
        <dbReference type="SAM" id="SignalP"/>
    </source>
</evidence>
<dbReference type="InterPro" id="IPR050731">
    <property type="entry name" value="HRD1_E3_ubiq-ligases"/>
</dbReference>
<feature type="transmembrane region" description="Helical" evidence="20">
    <location>
        <begin position="417"/>
        <end position="442"/>
    </location>
</feature>
<dbReference type="Proteomes" id="UP000076837">
    <property type="component" value="Unassembled WGS sequence"/>
</dbReference>
<evidence type="ECO:0000313" key="24">
    <source>
        <dbReference type="Proteomes" id="UP000076837"/>
    </source>
</evidence>
<feature type="domain" description="RING-type" evidence="22">
    <location>
        <begin position="789"/>
        <end position="851"/>
    </location>
</feature>
<feature type="transmembrane region" description="Helical" evidence="20">
    <location>
        <begin position="639"/>
        <end position="658"/>
    </location>
</feature>
<dbReference type="PROSITE" id="PS50089">
    <property type="entry name" value="ZF_RING_2"/>
    <property type="match status" value="1"/>
</dbReference>
<dbReference type="Gene3D" id="3.30.40.10">
    <property type="entry name" value="Zinc/RING finger domain, C3HC4 (zinc finger)"/>
    <property type="match status" value="1"/>
</dbReference>
<gene>
    <name evidence="23" type="ORF">ST47_g4654</name>
</gene>
<keyword evidence="12 20" id="KW-1133">Transmembrane helix</keyword>
<feature type="transmembrane region" description="Helical" evidence="20">
    <location>
        <begin position="387"/>
        <end position="405"/>
    </location>
</feature>
<keyword evidence="11" id="KW-0862">Zinc</keyword>
<evidence type="ECO:0000256" key="12">
    <source>
        <dbReference type="ARBA" id="ARBA00022989"/>
    </source>
</evidence>
<dbReference type="Pfam" id="PF11145">
    <property type="entry name" value="DUF2921"/>
    <property type="match status" value="2"/>
</dbReference>
<keyword evidence="7" id="KW-0479">Metal-binding</keyword>
<dbReference type="GO" id="GO:0012505">
    <property type="term" value="C:endomembrane system"/>
    <property type="evidence" value="ECO:0007669"/>
    <property type="project" value="UniProtKB-SubCell"/>
</dbReference>
<dbReference type="GO" id="GO:0061630">
    <property type="term" value="F:ubiquitin protein ligase activity"/>
    <property type="evidence" value="ECO:0007669"/>
    <property type="project" value="UniProtKB-EC"/>
</dbReference>
<evidence type="ECO:0000256" key="3">
    <source>
        <dbReference type="ARBA" id="ARBA00004906"/>
    </source>
</evidence>
<dbReference type="InterPro" id="IPR013083">
    <property type="entry name" value="Znf_RING/FYVE/PHD"/>
</dbReference>
<dbReference type="SMART" id="SM00184">
    <property type="entry name" value="RING"/>
    <property type="match status" value="1"/>
</dbReference>
<keyword evidence="8 21" id="KW-0732">Signal</keyword>
<dbReference type="PANTHER" id="PTHR22763:SF162">
    <property type="entry name" value="TRANSMEMBRANE E3 UBIQUITIN-PROTEIN LIGASE 1"/>
    <property type="match status" value="1"/>
</dbReference>
<feature type="transmembrane region" description="Helical" evidence="20">
    <location>
        <begin position="612"/>
        <end position="633"/>
    </location>
</feature>
<dbReference type="UniPathway" id="UPA00143"/>
<evidence type="ECO:0000256" key="20">
    <source>
        <dbReference type="SAM" id="Phobius"/>
    </source>
</evidence>
<comment type="caution">
    <text evidence="23">The sequence shown here is derived from an EMBL/GenBank/DDBJ whole genome shotgun (WGS) entry which is preliminary data.</text>
</comment>
<feature type="signal peptide" evidence="21">
    <location>
        <begin position="1"/>
        <end position="25"/>
    </location>
</feature>
<organism evidence="23 24">
    <name type="scientific">Didymella rabiei</name>
    <name type="common">Chickpea ascochyta blight fungus</name>
    <name type="synonym">Mycosphaerella rabiei</name>
    <dbReference type="NCBI Taxonomy" id="5454"/>
    <lineage>
        <taxon>Eukaryota</taxon>
        <taxon>Fungi</taxon>
        <taxon>Dikarya</taxon>
        <taxon>Ascomycota</taxon>
        <taxon>Pezizomycotina</taxon>
        <taxon>Dothideomycetes</taxon>
        <taxon>Pleosporomycetidae</taxon>
        <taxon>Pleosporales</taxon>
        <taxon>Pleosporineae</taxon>
        <taxon>Didymellaceae</taxon>
        <taxon>Ascochyta</taxon>
    </lineage>
</organism>
<evidence type="ECO:0000259" key="22">
    <source>
        <dbReference type="PROSITE" id="PS50089"/>
    </source>
</evidence>
<keyword evidence="13 20" id="KW-0472">Membrane</keyword>
<comment type="subunit">
    <text evidence="15">Component of the DSC E3 ubiquitin ligase complex composed of dscA, dscB, dscC and dscD.</text>
</comment>
<reference evidence="23 24" key="1">
    <citation type="journal article" date="2016" name="Sci. Rep.">
        <title>Draft genome sequencing and secretome analysis of fungal phytopathogen Ascochyta rabiei provides insight into the necrotrophic effector repertoire.</title>
        <authorList>
            <person name="Verma S."/>
            <person name="Gazara R.K."/>
            <person name="Nizam S."/>
            <person name="Parween S."/>
            <person name="Chattopadhyay D."/>
            <person name="Verma P.K."/>
        </authorList>
    </citation>
    <scope>NUCLEOTIDE SEQUENCE [LARGE SCALE GENOMIC DNA]</scope>
    <source>
        <strain evidence="23 24">ArDII</strain>
    </source>
</reference>
<dbReference type="EC" id="2.3.2.27" evidence="4"/>
<evidence type="ECO:0000256" key="1">
    <source>
        <dbReference type="ARBA" id="ARBA00000900"/>
    </source>
</evidence>
<feature type="region of interest" description="Disordered" evidence="19">
    <location>
        <begin position="482"/>
        <end position="604"/>
    </location>
</feature>
<evidence type="ECO:0000256" key="11">
    <source>
        <dbReference type="ARBA" id="ARBA00022833"/>
    </source>
</evidence>
<feature type="region of interest" description="Disordered" evidence="19">
    <location>
        <begin position="760"/>
        <end position="780"/>
    </location>
</feature>
<comment type="catalytic activity">
    <reaction evidence="1">
        <text>S-ubiquitinyl-[E2 ubiquitin-conjugating enzyme]-L-cysteine + [acceptor protein]-L-lysine = [E2 ubiquitin-conjugating enzyme]-L-cysteine + N(6)-ubiquitinyl-[acceptor protein]-L-lysine.</text>
        <dbReference type="EC" id="2.3.2.27"/>
    </reaction>
</comment>
<feature type="compositionally biased region" description="Polar residues" evidence="19">
    <location>
        <begin position="147"/>
        <end position="159"/>
    </location>
</feature>
<evidence type="ECO:0000256" key="19">
    <source>
        <dbReference type="SAM" id="MobiDB-lite"/>
    </source>
</evidence>
<dbReference type="GO" id="GO:0044695">
    <property type="term" value="C:Dsc E3 ubiquitin ligase complex"/>
    <property type="evidence" value="ECO:0007669"/>
    <property type="project" value="TreeGrafter"/>
</dbReference>
<feature type="compositionally biased region" description="Pro residues" evidence="19">
    <location>
        <begin position="512"/>
        <end position="540"/>
    </location>
</feature>
<accession>A0A163F9G6</accession>
<evidence type="ECO:0000256" key="18">
    <source>
        <dbReference type="ARBA" id="ARBA00082128"/>
    </source>
</evidence>
<evidence type="ECO:0000256" key="13">
    <source>
        <dbReference type="ARBA" id="ARBA00023136"/>
    </source>
</evidence>
<dbReference type="STRING" id="5454.A0A163F9G6"/>
<keyword evidence="24" id="KW-1185">Reference proteome</keyword>
<evidence type="ECO:0000256" key="16">
    <source>
        <dbReference type="ARBA" id="ARBA00071072"/>
    </source>
</evidence>
<dbReference type="InterPro" id="IPR021319">
    <property type="entry name" value="DUF2921"/>
</dbReference>
<feature type="transmembrane region" description="Helical" evidence="20">
    <location>
        <begin position="702"/>
        <end position="720"/>
    </location>
</feature>
<dbReference type="SUPFAM" id="SSF57850">
    <property type="entry name" value="RING/U-box"/>
    <property type="match status" value="1"/>
</dbReference>
<dbReference type="FunFam" id="3.30.40.10:FF:000626">
    <property type="entry name" value="Transmembrane ubiquitin ligase 1"/>
    <property type="match status" value="1"/>
</dbReference>
<evidence type="ECO:0000256" key="7">
    <source>
        <dbReference type="ARBA" id="ARBA00022723"/>
    </source>
</evidence>
<name>A0A163F9G6_DIDRA</name>
<evidence type="ECO:0000313" key="23">
    <source>
        <dbReference type="EMBL" id="KZM24211.1"/>
    </source>
</evidence>
<evidence type="ECO:0000256" key="4">
    <source>
        <dbReference type="ARBA" id="ARBA00012483"/>
    </source>
</evidence>
<dbReference type="EMBL" id="JYNV01000171">
    <property type="protein sequence ID" value="KZM24211.1"/>
    <property type="molecule type" value="Genomic_DNA"/>
</dbReference>
<dbReference type="GO" id="GO:0008270">
    <property type="term" value="F:zinc ion binding"/>
    <property type="evidence" value="ECO:0007669"/>
    <property type="project" value="UniProtKB-KW"/>
</dbReference>
<evidence type="ECO:0000256" key="15">
    <source>
        <dbReference type="ARBA" id="ARBA00063126"/>
    </source>
</evidence>
<dbReference type="PANTHER" id="PTHR22763">
    <property type="entry name" value="RING ZINC FINGER PROTEIN"/>
    <property type="match status" value="1"/>
</dbReference>
<feature type="compositionally biased region" description="Acidic residues" evidence="19">
    <location>
        <begin position="572"/>
        <end position="583"/>
    </location>
</feature>
<feature type="transmembrane region" description="Helical" evidence="20">
    <location>
        <begin position="448"/>
        <end position="469"/>
    </location>
</feature>
<evidence type="ECO:0000256" key="10">
    <source>
        <dbReference type="ARBA" id="ARBA00022786"/>
    </source>
</evidence>
<keyword evidence="5" id="KW-0808">Transferase</keyword>
<feature type="compositionally biased region" description="Low complexity" evidence="19">
    <location>
        <begin position="492"/>
        <end position="511"/>
    </location>
</feature>
<dbReference type="AlphaFoldDB" id="A0A163F9G6"/>
<evidence type="ECO:0000256" key="6">
    <source>
        <dbReference type="ARBA" id="ARBA00022692"/>
    </source>
</evidence>
<keyword evidence="10" id="KW-0833">Ubl conjugation pathway</keyword>
<keyword evidence="6 20" id="KW-0812">Transmembrane</keyword>
<evidence type="ECO:0000256" key="8">
    <source>
        <dbReference type="ARBA" id="ARBA00022729"/>
    </source>
</evidence>
<proteinExistence type="predicted"/>